<evidence type="ECO:0000256" key="2">
    <source>
        <dbReference type="ARBA" id="ARBA00004162"/>
    </source>
</evidence>
<keyword evidence="12 14" id="KW-0472">Membrane</keyword>
<keyword evidence="16" id="KW-1185">Reference proteome</keyword>
<feature type="compositionally biased region" description="Basic and acidic residues" evidence="13">
    <location>
        <begin position="115"/>
        <end position="125"/>
    </location>
</feature>
<dbReference type="AlphaFoldDB" id="A0A2N3PTH6"/>
<evidence type="ECO:0000256" key="11">
    <source>
        <dbReference type="ARBA" id="ARBA00023010"/>
    </source>
</evidence>
<comment type="subunit">
    <text evidence="4">Part of the SecDF-YidC-YajC translocase complex. The SecDF-YidC-YajC translocase forms a supercomplex with SecYEG, called the holo-translocon (HTL).</text>
</comment>
<keyword evidence="9" id="KW-0653">Protein transport</keyword>
<evidence type="ECO:0000256" key="8">
    <source>
        <dbReference type="ARBA" id="ARBA00022692"/>
    </source>
</evidence>
<dbReference type="RefSeq" id="WP_101251552.1">
    <property type="nucleotide sequence ID" value="NZ_PIUM01000018.1"/>
</dbReference>
<reference evidence="16" key="1">
    <citation type="submission" date="2017-12" db="EMBL/GenBank/DDBJ databases">
        <title>Draft genome sequence of Telmatospirillum siberiense 26-4b1T, an acidotolerant peatland alphaproteobacterium potentially involved in sulfur cycling.</title>
        <authorList>
            <person name="Hausmann B."/>
            <person name="Pjevac P."/>
            <person name="Schreck K."/>
            <person name="Herbold C.W."/>
            <person name="Daims H."/>
            <person name="Wagner M."/>
            <person name="Pester M."/>
            <person name="Loy A."/>
        </authorList>
    </citation>
    <scope>NUCLEOTIDE SEQUENCE [LARGE SCALE GENOMIC DNA]</scope>
    <source>
        <strain evidence="16">26-4b1</strain>
    </source>
</reference>
<feature type="transmembrane region" description="Helical" evidence="14">
    <location>
        <begin position="20"/>
        <end position="39"/>
    </location>
</feature>
<keyword evidence="6" id="KW-0813">Transport</keyword>
<dbReference type="Proteomes" id="UP000233293">
    <property type="component" value="Unassembled WGS sequence"/>
</dbReference>
<evidence type="ECO:0000256" key="13">
    <source>
        <dbReference type="SAM" id="MobiDB-lite"/>
    </source>
</evidence>
<name>A0A2N3PTH6_9PROT</name>
<evidence type="ECO:0000256" key="7">
    <source>
        <dbReference type="ARBA" id="ARBA00022475"/>
    </source>
</evidence>
<dbReference type="OrthoDB" id="9811406at2"/>
<evidence type="ECO:0000256" key="12">
    <source>
        <dbReference type="ARBA" id="ARBA00023136"/>
    </source>
</evidence>
<comment type="caution">
    <text evidence="15">The sequence shown here is derived from an EMBL/GenBank/DDBJ whole genome shotgun (WGS) entry which is preliminary data.</text>
</comment>
<dbReference type="SMART" id="SM01323">
    <property type="entry name" value="YajC"/>
    <property type="match status" value="1"/>
</dbReference>
<sequence>MFISEAYAQAAGGSAGGLESLQQFLPLVLIFVVFYFLLLRPQQKKMKAHREMVSQLRRGDRVLTQGGIIGQINKVISETEVSVEIADGVRVRVIRSAISEVLAKTEPVSGASKDAASKDEAKEEGEAAAEGVEAAPPAAKKTNLLGKLLGKN</sequence>
<dbReference type="PANTHER" id="PTHR33909">
    <property type="entry name" value="SEC TRANSLOCON ACCESSORY COMPLEX SUBUNIT YAJC"/>
    <property type="match status" value="1"/>
</dbReference>
<keyword evidence="11" id="KW-0811">Translocation</keyword>
<keyword evidence="10 14" id="KW-1133">Transmembrane helix</keyword>
<dbReference type="PANTHER" id="PTHR33909:SF1">
    <property type="entry name" value="SEC TRANSLOCON ACCESSORY COMPLEX SUBUNIT YAJC"/>
    <property type="match status" value="1"/>
</dbReference>
<accession>A0A2N3PTH6</accession>
<comment type="subcellular location">
    <subcellularLocation>
        <location evidence="2">Cell membrane</location>
        <topology evidence="2">Single-pass membrane protein</topology>
    </subcellularLocation>
</comment>
<dbReference type="EMBL" id="PIUM01000018">
    <property type="protein sequence ID" value="PKU23699.1"/>
    <property type="molecule type" value="Genomic_DNA"/>
</dbReference>
<keyword evidence="8 14" id="KW-0812">Transmembrane</keyword>
<evidence type="ECO:0000256" key="1">
    <source>
        <dbReference type="ARBA" id="ARBA00002061"/>
    </source>
</evidence>
<dbReference type="GO" id="GO:0015031">
    <property type="term" value="P:protein transport"/>
    <property type="evidence" value="ECO:0007669"/>
    <property type="project" value="UniProtKB-KW"/>
</dbReference>
<evidence type="ECO:0000256" key="9">
    <source>
        <dbReference type="ARBA" id="ARBA00022927"/>
    </source>
</evidence>
<gene>
    <name evidence="15" type="primary">yajC</name>
    <name evidence="15" type="ORF">CWS72_15650</name>
</gene>
<dbReference type="PRINTS" id="PR01853">
    <property type="entry name" value="YAJCTRNLCASE"/>
</dbReference>
<organism evidence="15 16">
    <name type="scientific">Telmatospirillum siberiense</name>
    <dbReference type="NCBI Taxonomy" id="382514"/>
    <lineage>
        <taxon>Bacteria</taxon>
        <taxon>Pseudomonadati</taxon>
        <taxon>Pseudomonadota</taxon>
        <taxon>Alphaproteobacteria</taxon>
        <taxon>Rhodospirillales</taxon>
        <taxon>Rhodospirillaceae</taxon>
        <taxon>Telmatospirillum</taxon>
    </lineage>
</organism>
<proteinExistence type="inferred from homology"/>
<keyword evidence="7" id="KW-1003">Cell membrane</keyword>
<dbReference type="NCBIfam" id="TIGR00739">
    <property type="entry name" value="yajC"/>
    <property type="match status" value="1"/>
</dbReference>
<evidence type="ECO:0000256" key="6">
    <source>
        <dbReference type="ARBA" id="ARBA00022448"/>
    </source>
</evidence>
<dbReference type="InterPro" id="IPR003849">
    <property type="entry name" value="Preprotein_translocase_YajC"/>
</dbReference>
<feature type="region of interest" description="Disordered" evidence="13">
    <location>
        <begin position="106"/>
        <end position="138"/>
    </location>
</feature>
<evidence type="ECO:0000313" key="15">
    <source>
        <dbReference type="EMBL" id="PKU23699.1"/>
    </source>
</evidence>
<dbReference type="GO" id="GO:0005886">
    <property type="term" value="C:plasma membrane"/>
    <property type="evidence" value="ECO:0007669"/>
    <property type="project" value="UniProtKB-SubCell"/>
</dbReference>
<dbReference type="Pfam" id="PF02699">
    <property type="entry name" value="YajC"/>
    <property type="match status" value="1"/>
</dbReference>
<evidence type="ECO:0000313" key="16">
    <source>
        <dbReference type="Proteomes" id="UP000233293"/>
    </source>
</evidence>
<protein>
    <recommendedName>
        <fullName evidence="5">Sec translocon accessory complex subunit YajC</fullName>
    </recommendedName>
</protein>
<evidence type="ECO:0000256" key="3">
    <source>
        <dbReference type="ARBA" id="ARBA00006742"/>
    </source>
</evidence>
<comment type="function">
    <text evidence="1">The SecYEG-SecDF-YajC-YidC holo-translocon (HTL) protein secretase/insertase is a supercomplex required for protein secretion, insertion of proteins into membranes, and assembly of membrane protein complexes. While the SecYEG complex is essential for assembly of a number of proteins and complexes, the SecDF-YajC-YidC subcomplex facilitates these functions.</text>
</comment>
<evidence type="ECO:0000256" key="10">
    <source>
        <dbReference type="ARBA" id="ARBA00022989"/>
    </source>
</evidence>
<comment type="similarity">
    <text evidence="3">Belongs to the YajC family.</text>
</comment>
<evidence type="ECO:0000256" key="5">
    <source>
        <dbReference type="ARBA" id="ARBA00014962"/>
    </source>
</evidence>
<evidence type="ECO:0000256" key="4">
    <source>
        <dbReference type="ARBA" id="ARBA00011718"/>
    </source>
</evidence>
<evidence type="ECO:0000256" key="14">
    <source>
        <dbReference type="SAM" id="Phobius"/>
    </source>
</evidence>
<feature type="compositionally biased region" description="Low complexity" evidence="13">
    <location>
        <begin position="128"/>
        <end position="138"/>
    </location>
</feature>